<evidence type="ECO:0000256" key="1">
    <source>
        <dbReference type="SAM" id="SignalP"/>
    </source>
</evidence>
<protein>
    <submittedName>
        <fullName evidence="3">YcbK family protein</fullName>
    </submittedName>
</protein>
<accession>A0A927FTK9</accession>
<keyword evidence="4" id="KW-1185">Reference proteome</keyword>
<keyword evidence="1" id="KW-0732">Signal</keyword>
<gene>
    <name evidence="3" type="ORF">IC608_05460</name>
</gene>
<dbReference type="Gene3D" id="3.30.1380.10">
    <property type="match status" value="1"/>
</dbReference>
<dbReference type="EMBL" id="JACYFU010000001">
    <property type="protein sequence ID" value="MBD8064919.1"/>
    <property type="molecule type" value="Genomic_DNA"/>
</dbReference>
<dbReference type="AlphaFoldDB" id="A0A927FTK9"/>
<organism evidence="3 4">
    <name type="scientific">Devosia oryzisoli</name>
    <dbReference type="NCBI Taxonomy" id="2774138"/>
    <lineage>
        <taxon>Bacteria</taxon>
        <taxon>Pseudomonadati</taxon>
        <taxon>Pseudomonadota</taxon>
        <taxon>Alphaproteobacteria</taxon>
        <taxon>Hyphomicrobiales</taxon>
        <taxon>Devosiaceae</taxon>
        <taxon>Devosia</taxon>
    </lineage>
</organism>
<dbReference type="PROSITE" id="PS51257">
    <property type="entry name" value="PROKAR_LIPOPROTEIN"/>
    <property type="match status" value="1"/>
</dbReference>
<dbReference type="InterPro" id="IPR013230">
    <property type="entry name" value="Peptidase_M15A_C"/>
</dbReference>
<dbReference type="Proteomes" id="UP000654108">
    <property type="component" value="Unassembled WGS sequence"/>
</dbReference>
<dbReference type="RefSeq" id="WP_191773326.1">
    <property type="nucleotide sequence ID" value="NZ_JACYFU010000001.1"/>
</dbReference>
<proteinExistence type="predicted"/>
<reference evidence="3" key="1">
    <citation type="submission" date="2020-09" db="EMBL/GenBank/DDBJ databases">
        <title>Genome seq and assembly of Devosia sp.</title>
        <authorList>
            <person name="Chhetri G."/>
        </authorList>
    </citation>
    <scope>NUCLEOTIDE SEQUENCE</scope>
    <source>
        <strain evidence="3">PTR5</strain>
    </source>
</reference>
<dbReference type="InterPro" id="IPR009045">
    <property type="entry name" value="Zn_M74/Hedgehog-like"/>
</dbReference>
<name>A0A927FTK9_9HYPH</name>
<comment type="caution">
    <text evidence="3">The sequence shown here is derived from an EMBL/GenBank/DDBJ whole genome shotgun (WGS) entry which is preliminary data.</text>
</comment>
<sequence length="157" mass="16979">MPLLRSITALAFTGLSLTACVPMAMFASSSGTGYSGLRTDWGTFVSSKSVNAFCLSPKLRFLIWDIEGHFGKKVVMNSGYRDGLHNAAAGGADNSFHTKCMASDIYIPGVPKERLIAYAMNNDGVGGLGCYPGRQFIHVDVRDRPRGYRRPVTFSGC</sequence>
<feature type="chain" id="PRO_5037182733" evidence="1">
    <location>
        <begin position="25"/>
        <end position="157"/>
    </location>
</feature>
<evidence type="ECO:0000313" key="4">
    <source>
        <dbReference type="Proteomes" id="UP000654108"/>
    </source>
</evidence>
<feature type="domain" description="Peptidase M15A C-terminal" evidence="2">
    <location>
        <begin position="57"/>
        <end position="140"/>
    </location>
</feature>
<evidence type="ECO:0000259" key="2">
    <source>
        <dbReference type="Pfam" id="PF08291"/>
    </source>
</evidence>
<feature type="signal peptide" evidence="1">
    <location>
        <begin position="1"/>
        <end position="24"/>
    </location>
</feature>
<dbReference type="SUPFAM" id="SSF55166">
    <property type="entry name" value="Hedgehog/DD-peptidase"/>
    <property type="match status" value="1"/>
</dbReference>
<dbReference type="Pfam" id="PF08291">
    <property type="entry name" value="Peptidase_M15_3"/>
    <property type="match status" value="1"/>
</dbReference>
<evidence type="ECO:0000313" key="3">
    <source>
        <dbReference type="EMBL" id="MBD8064919.1"/>
    </source>
</evidence>